<dbReference type="GO" id="GO:0016887">
    <property type="term" value="F:ATP hydrolysis activity"/>
    <property type="evidence" value="ECO:0007669"/>
    <property type="project" value="InterPro"/>
</dbReference>
<feature type="transmembrane region" description="Helical" evidence="7">
    <location>
        <begin position="533"/>
        <end position="555"/>
    </location>
</feature>
<dbReference type="EMBL" id="CAMXCT010000001">
    <property type="protein sequence ID" value="CAI3971489.1"/>
    <property type="molecule type" value="Genomic_DNA"/>
</dbReference>
<dbReference type="PROSITE" id="PS00211">
    <property type="entry name" value="ABC_TRANSPORTER_1"/>
    <property type="match status" value="1"/>
</dbReference>
<dbReference type="SMART" id="SM00382">
    <property type="entry name" value="AAA"/>
    <property type="match status" value="1"/>
</dbReference>
<organism evidence="10">
    <name type="scientific">Cladocopium goreaui</name>
    <dbReference type="NCBI Taxonomy" id="2562237"/>
    <lineage>
        <taxon>Eukaryota</taxon>
        <taxon>Sar</taxon>
        <taxon>Alveolata</taxon>
        <taxon>Dinophyceae</taxon>
        <taxon>Suessiales</taxon>
        <taxon>Symbiodiniaceae</taxon>
        <taxon>Cladocopium</taxon>
    </lineage>
</organism>
<dbReference type="InterPro" id="IPR036388">
    <property type="entry name" value="WH-like_DNA-bd_sf"/>
</dbReference>
<dbReference type="GO" id="GO:0003677">
    <property type="term" value="F:DNA binding"/>
    <property type="evidence" value="ECO:0007669"/>
    <property type="project" value="UniProtKB-KW"/>
</dbReference>
<evidence type="ECO:0000313" key="11">
    <source>
        <dbReference type="EMBL" id="CAL4758801.1"/>
    </source>
</evidence>
<dbReference type="InterPro" id="IPR003593">
    <property type="entry name" value="AAA+_ATPase"/>
</dbReference>
<dbReference type="CDD" id="cd07377">
    <property type="entry name" value="WHTH_GntR"/>
    <property type="match status" value="1"/>
</dbReference>
<dbReference type="SUPFAM" id="SSF52540">
    <property type="entry name" value="P-loop containing nucleoside triphosphate hydrolases"/>
    <property type="match status" value="1"/>
</dbReference>
<evidence type="ECO:0000256" key="5">
    <source>
        <dbReference type="ARBA" id="ARBA00023125"/>
    </source>
</evidence>
<name>A0A9P1BE45_9DINO</name>
<feature type="transmembrane region" description="Helical" evidence="7">
    <location>
        <begin position="415"/>
        <end position="438"/>
    </location>
</feature>
<feature type="transmembrane region" description="Helical" evidence="7">
    <location>
        <begin position="693"/>
        <end position="714"/>
    </location>
</feature>
<dbReference type="Pfam" id="PF00392">
    <property type="entry name" value="GntR"/>
    <property type="match status" value="1"/>
</dbReference>
<gene>
    <name evidence="10" type="ORF">C1SCF055_LOCUS79</name>
</gene>
<proteinExistence type="predicted"/>
<evidence type="ECO:0000256" key="6">
    <source>
        <dbReference type="ARBA" id="ARBA00023163"/>
    </source>
</evidence>
<keyword evidence="2" id="KW-0547">Nucleotide-binding</keyword>
<evidence type="ECO:0000313" key="12">
    <source>
        <dbReference type="Proteomes" id="UP001152797"/>
    </source>
</evidence>
<comment type="caution">
    <text evidence="10">The sequence shown here is derived from an EMBL/GenBank/DDBJ whole genome shotgun (WGS) entry which is preliminary data.</text>
</comment>
<feature type="transmembrane region" description="Helical" evidence="7">
    <location>
        <begin position="863"/>
        <end position="885"/>
    </location>
</feature>
<dbReference type="SMART" id="SM00345">
    <property type="entry name" value="HTH_GNTR"/>
    <property type="match status" value="1"/>
</dbReference>
<keyword evidence="4" id="KW-0805">Transcription regulation</keyword>
<feature type="domain" description="HTH gntR-type" evidence="9">
    <location>
        <begin position="11"/>
        <end position="79"/>
    </location>
</feature>
<dbReference type="InterPro" id="IPR036390">
    <property type="entry name" value="WH_DNA-bd_sf"/>
</dbReference>
<feature type="transmembrane region" description="Helical" evidence="7">
    <location>
        <begin position="600"/>
        <end position="619"/>
    </location>
</feature>
<keyword evidence="7" id="KW-1133">Transmembrane helix</keyword>
<dbReference type="Gene3D" id="1.10.10.10">
    <property type="entry name" value="Winged helix-like DNA-binding domain superfamily/Winged helix DNA-binding domain"/>
    <property type="match status" value="1"/>
</dbReference>
<feature type="transmembrane region" description="Helical" evidence="7">
    <location>
        <begin position="806"/>
        <end position="826"/>
    </location>
</feature>
<keyword evidence="3 11" id="KW-0067">ATP-binding</keyword>
<feature type="transmembrane region" description="Helical" evidence="7">
    <location>
        <begin position="668"/>
        <end position="687"/>
    </location>
</feature>
<evidence type="ECO:0000259" key="8">
    <source>
        <dbReference type="PROSITE" id="PS50893"/>
    </source>
</evidence>
<evidence type="ECO:0000256" key="4">
    <source>
        <dbReference type="ARBA" id="ARBA00023015"/>
    </source>
</evidence>
<dbReference type="CDD" id="cd03230">
    <property type="entry name" value="ABC_DR_subfamily_A"/>
    <property type="match status" value="1"/>
</dbReference>
<dbReference type="Pfam" id="PF00005">
    <property type="entry name" value="ABC_tran"/>
    <property type="match status" value="1"/>
</dbReference>
<keyword evidence="7" id="KW-0812">Transmembrane</keyword>
<accession>A0A9P1BE45</accession>
<dbReference type="InterPro" id="IPR003439">
    <property type="entry name" value="ABC_transporter-like_ATP-bd"/>
</dbReference>
<dbReference type="PANTHER" id="PTHR42939">
    <property type="entry name" value="ABC TRANSPORTER ATP-BINDING PROTEIN ALBC-RELATED"/>
    <property type="match status" value="1"/>
</dbReference>
<feature type="transmembrane region" description="Helical" evidence="7">
    <location>
        <begin position="735"/>
        <end position="760"/>
    </location>
</feature>
<keyword evidence="1" id="KW-0813">Transport</keyword>
<dbReference type="EMBL" id="CAMXCT030000001">
    <property type="protein sequence ID" value="CAL4758801.1"/>
    <property type="molecule type" value="Genomic_DNA"/>
</dbReference>
<evidence type="ECO:0000256" key="3">
    <source>
        <dbReference type="ARBA" id="ARBA00022840"/>
    </source>
</evidence>
<feature type="transmembrane region" description="Helical" evidence="7">
    <location>
        <begin position="832"/>
        <end position="851"/>
    </location>
</feature>
<keyword evidence="7" id="KW-0472">Membrane</keyword>
<dbReference type="PANTHER" id="PTHR42939:SF1">
    <property type="entry name" value="ABC TRANSPORTER ATP-BINDING PROTEIN ALBC-RELATED"/>
    <property type="match status" value="1"/>
</dbReference>
<dbReference type="OrthoDB" id="10255969at2759"/>
<evidence type="ECO:0000256" key="1">
    <source>
        <dbReference type="ARBA" id="ARBA00022448"/>
    </source>
</evidence>
<dbReference type="Gene3D" id="3.40.50.300">
    <property type="entry name" value="P-loop containing nucleotide triphosphate hydrolases"/>
    <property type="match status" value="1"/>
</dbReference>
<feature type="domain" description="ABC transporter" evidence="8">
    <location>
        <begin position="114"/>
        <end position="339"/>
    </location>
</feature>
<evidence type="ECO:0000259" key="9">
    <source>
        <dbReference type="PROSITE" id="PS50949"/>
    </source>
</evidence>
<keyword evidence="5" id="KW-0238">DNA-binding</keyword>
<reference evidence="11 12" key="2">
    <citation type="submission" date="2024-05" db="EMBL/GenBank/DDBJ databases">
        <authorList>
            <person name="Chen Y."/>
            <person name="Shah S."/>
            <person name="Dougan E. K."/>
            <person name="Thang M."/>
            <person name="Chan C."/>
        </authorList>
    </citation>
    <scope>NUCLEOTIDE SEQUENCE [LARGE SCALE GENOMIC DNA]</scope>
</reference>
<keyword evidence="12" id="KW-1185">Reference proteome</keyword>
<evidence type="ECO:0000313" key="10">
    <source>
        <dbReference type="EMBL" id="CAI3971489.1"/>
    </source>
</evidence>
<dbReference type="PROSITE" id="PS50893">
    <property type="entry name" value="ABC_TRANSPORTER_2"/>
    <property type="match status" value="1"/>
</dbReference>
<dbReference type="InterPro" id="IPR027417">
    <property type="entry name" value="P-loop_NTPase"/>
</dbReference>
<dbReference type="InterPro" id="IPR000524">
    <property type="entry name" value="Tscrpt_reg_HTH_GntR"/>
</dbReference>
<dbReference type="SUPFAM" id="SSF46785">
    <property type="entry name" value="Winged helix' DNA-binding domain"/>
    <property type="match status" value="1"/>
</dbReference>
<reference evidence="10" key="1">
    <citation type="submission" date="2022-10" db="EMBL/GenBank/DDBJ databases">
        <authorList>
            <person name="Chen Y."/>
            <person name="Dougan E. K."/>
            <person name="Chan C."/>
            <person name="Rhodes N."/>
            <person name="Thang M."/>
        </authorList>
    </citation>
    <scope>NUCLEOTIDE SEQUENCE</scope>
</reference>
<dbReference type="GO" id="GO:0003700">
    <property type="term" value="F:DNA-binding transcription factor activity"/>
    <property type="evidence" value="ECO:0007669"/>
    <property type="project" value="InterPro"/>
</dbReference>
<sequence length="1336" mass="149978">MFFPIDPSNGLAIYDQVVRQIKFAVAGGVLRSGELVPSVRELARELAINPNTVARAYRQLQDDDVLRAVRGTGLAVATGAAEKCRRERLRLIRERFKVVLEEAKRRTLMMQPVISFERVTKRFGTQLALDGVSLEIPRGVVFALLGENGAGKTTALRIALGLETSDSGDTHVLRLDSKHKGQEIRRRVGYLPERPTLYKWMTVDEIGWFTAGFYDADYLPRYRQLAAAFRLPGDRKIKALSKGMRAKVALSLVMADEPELMILDEPTSGLDTLVRREFLQSMVDVAATGRTVVLSSHQIGEVERVADHVAILHAGRLVVVERLDDLKAQTRQLRLAMHEATPLPEFEGEILTAQRRGRQWQVVVRNLPEDELHRLHDSDLVYEAELRPLSLEEIFVAYLQREETRPPEYRVLRSVWLSMLVIAVSMQLLVLVSFALSQNSNPDLSELPDWLFGIALTMSAMYALGCTAALFSAEREEGTHEFLMLRAPSPRAVIAGKAAFGMLTVVGLVVLLWSVAWLFSGRQFPDPKMQRDLWGTMGLAILELFAWGTLFSLLLKHPLRAAILAVATSSVVMQFLPRIYPGPGEPHWLLSPYMGALPARVVVLGLLVAIDVWFAGRWFQRPWQWKRETTQVPTLDSVASDRVVGKSRSLNRATRLGRLVWQQWRHTAVTTAMVFGGMLLIIALIAIDWEIDLSVLLPVAVVVSALIGVCTFLADKQELSFRFFVSHAASPSDVWLSRVGVGLIVLILATIFFSIVVAGLAGSGQPAFLVNHPLNRMQQLPYLLSIPMLAYCAGQLCSLLFRGGLLAAFFGLFLAGLLVGWDFLMLVIATPWWWSVAPLIAALLLATWLRMPAWLLERGGWRPWLPVALVLVVPTIAILVAVPFFRVYEIPLQDPGFSVAEFTKPLSAEEKQTADMYRRAWELIEPVELIQPKKGSEESEENEDQQAKLWHPPELSEKQVRWVEKNSDAIELALQASARGPCVLDDPTHGPFYSINFYHAYELARLLGASAQVLQSEGKLEEAFDRYRVILRLANDLRRRGSVFGWGDYYHVDSVADNYLPTWAASQGQTPERIREAIAELQQITQDSPVLTDFVKSKYVRVRRLLSGDVESLANLDLLDSMESNLIWYHYFGPWEITRARRLLNVITEMDLYRASVVQDAGEEGFPLLSNDANWFWEDKVPWSHSTLLLSRYSEDLRDVALMSGRGKARRRATILLIALAAWHDEHGQLPRSLKELVGPYFEQLPVDPYTGMPFHYRPEGFPTPIRFGSPREPIPAGWPLIWSVGSLDAQVVLASTNGLDVYVVQSISTGSLRHATENYNVGQAFPLPELSQAKP</sequence>
<dbReference type="InterPro" id="IPR051782">
    <property type="entry name" value="ABC_Transporter_VariousFunc"/>
</dbReference>
<feature type="transmembrane region" description="Helical" evidence="7">
    <location>
        <begin position="780"/>
        <end position="801"/>
    </location>
</feature>
<dbReference type="GO" id="GO:0005524">
    <property type="term" value="F:ATP binding"/>
    <property type="evidence" value="ECO:0007669"/>
    <property type="project" value="UniProtKB-KW"/>
</dbReference>
<evidence type="ECO:0000256" key="2">
    <source>
        <dbReference type="ARBA" id="ARBA00022741"/>
    </source>
</evidence>
<protein>
    <submittedName>
        <fullName evidence="11">Uncharacterized ABC transporter ATP-binding protein YhcG</fullName>
    </submittedName>
</protein>
<dbReference type="Proteomes" id="UP001152797">
    <property type="component" value="Unassembled WGS sequence"/>
</dbReference>
<evidence type="ECO:0000256" key="7">
    <source>
        <dbReference type="SAM" id="Phobius"/>
    </source>
</evidence>
<feature type="transmembrane region" description="Helical" evidence="7">
    <location>
        <begin position="450"/>
        <end position="471"/>
    </location>
</feature>
<dbReference type="PROSITE" id="PS50949">
    <property type="entry name" value="HTH_GNTR"/>
    <property type="match status" value="1"/>
</dbReference>
<keyword evidence="6" id="KW-0804">Transcription</keyword>
<dbReference type="EMBL" id="CAMXCT020000001">
    <property type="protein sequence ID" value="CAL1124864.1"/>
    <property type="molecule type" value="Genomic_DNA"/>
</dbReference>
<feature type="transmembrane region" description="Helical" evidence="7">
    <location>
        <begin position="492"/>
        <end position="513"/>
    </location>
</feature>
<dbReference type="InterPro" id="IPR017871">
    <property type="entry name" value="ABC_transporter-like_CS"/>
</dbReference>